<keyword evidence="2" id="KW-1185">Reference proteome</keyword>
<protein>
    <submittedName>
        <fullName evidence="1">Putative baseplate assembly protein</fullName>
    </submittedName>
</protein>
<dbReference type="OrthoDB" id="9796131at2"/>
<organism evidence="1 2">
    <name type="scientific">Kaistia soli DSM 19436</name>
    <dbReference type="NCBI Taxonomy" id="1122133"/>
    <lineage>
        <taxon>Bacteria</taxon>
        <taxon>Pseudomonadati</taxon>
        <taxon>Pseudomonadota</taxon>
        <taxon>Alphaproteobacteria</taxon>
        <taxon>Hyphomicrobiales</taxon>
        <taxon>Kaistiaceae</taxon>
        <taxon>Kaistia</taxon>
    </lineage>
</organism>
<dbReference type="EMBL" id="FQUP01000003">
    <property type="protein sequence ID" value="SHF99752.1"/>
    <property type="molecule type" value="Genomic_DNA"/>
</dbReference>
<gene>
    <name evidence="1" type="ORF">SAMN02745157_3309</name>
</gene>
<dbReference type="RefSeq" id="WP_073054806.1">
    <property type="nucleotide sequence ID" value="NZ_FQUP01000003.1"/>
</dbReference>
<proteinExistence type="predicted"/>
<evidence type="ECO:0000313" key="1">
    <source>
        <dbReference type="EMBL" id="SHF99752.1"/>
    </source>
</evidence>
<sequence length="879" mass="95704">MISREEPLWCDDEQRNAVLAAPAHPLNGIDFVEYYRNPLAPPGQRFRLEVRFVKPPPAGLVGSPASFSIEGGIRIVGVEVLDVVATAAADRLAVFVDREGDLSTYWLHVADPGIDAERSEAPFSFKAGCPSEFDCAPRHDCEPETFVEPALDYLAKDYQSFRRLLMDLAPQLNPDFTERNPADLTVSLIELFAYTGDYLSYFQDWAATEAFFDTCRDRISAARHVRLIDYQLHQGRNAHGFVQFDGAAGVNGTVLAGTKLMTRVSQPLRGQVAAPGLIIAPGMADLDTDPALQSVTVFETAAPIRVIGARNLLRIHDWGDATCCLAKGAREAWLFATRPLGGGDLGASRPDLQADEYLLLEEVLGPTTGLAADADPRHRQVVRLEMVENATDPVFRDTLVGGQLTPAGVGDTPLPLLHVRWREQDATRMPFCLSAMQQQSGQLIPLVTIIRANVAPADHGRTVIRELPSLAVPDGTLPAVEPGSSRWPIDIQPLIDAPLTFQTMPSDPIFAPDGRLATGRHDLDQPADAALPAITVEYGWEGVDSELFRPQRTLIGSDMFDAHFVAEIGNRGDARLRFGDDQYGRRIDRPISARARYRIGNGRAGNIGTDTLKHIITPEAADLVDPSNPGGPALPFPAITALRQPLAATGGTDPQSIEEARQLAPEAFRAETFRAVTEADYEAAALKLNGVAAAKARFLWTGSWHTVFVALHPDDPASLDRLPGGGAVLRPAFAAKASAWLGRYRLAGYDLVVNAAVYVPIELDIRLCIKRGHFRGEVLQAVSDALSNRRLPGGVTGFFHPSNFRFGSSVYSSRIYALLQSIDGVESARILTMKRYWDLPNGELERGLVPMGPNEVARLDNDRNQPEFGVLRLSAVGGL</sequence>
<evidence type="ECO:0000313" key="2">
    <source>
        <dbReference type="Proteomes" id="UP000184485"/>
    </source>
</evidence>
<dbReference type="Proteomes" id="UP000184485">
    <property type="component" value="Unassembled WGS sequence"/>
</dbReference>
<dbReference type="AlphaFoldDB" id="A0A1M5G8G8"/>
<dbReference type="STRING" id="1122133.SAMN02745157_3309"/>
<reference evidence="1 2" key="1">
    <citation type="submission" date="2016-11" db="EMBL/GenBank/DDBJ databases">
        <authorList>
            <person name="Jaros S."/>
            <person name="Januszkiewicz K."/>
            <person name="Wedrychowicz H."/>
        </authorList>
    </citation>
    <scope>NUCLEOTIDE SEQUENCE [LARGE SCALE GENOMIC DNA]</scope>
    <source>
        <strain evidence="1 2">DSM 19436</strain>
    </source>
</reference>
<accession>A0A1M5G8G8</accession>
<name>A0A1M5G8G8_9HYPH</name>